<feature type="region of interest" description="Disordered" evidence="1">
    <location>
        <begin position="295"/>
        <end position="354"/>
    </location>
</feature>
<dbReference type="Gene3D" id="1.10.150.50">
    <property type="entry name" value="Transcription Factor, Ets-1"/>
    <property type="match status" value="1"/>
</dbReference>
<feature type="region of interest" description="Disordered" evidence="1">
    <location>
        <begin position="400"/>
        <end position="444"/>
    </location>
</feature>
<proteinExistence type="predicted"/>
<reference evidence="3 5" key="2">
    <citation type="journal article" date="2013" name="Nature">
        <title>Insights into bilaterian evolution from three spiralian genomes.</title>
        <authorList>
            <person name="Simakov O."/>
            <person name="Marletaz F."/>
            <person name="Cho S.J."/>
            <person name="Edsinger-Gonzales E."/>
            <person name="Havlak P."/>
            <person name="Hellsten U."/>
            <person name="Kuo D.H."/>
            <person name="Larsson T."/>
            <person name="Lv J."/>
            <person name="Arendt D."/>
            <person name="Savage R."/>
            <person name="Osoegawa K."/>
            <person name="de Jong P."/>
            <person name="Grimwood J."/>
            <person name="Chapman J.A."/>
            <person name="Shapiro H."/>
            <person name="Aerts A."/>
            <person name="Otillar R.P."/>
            <person name="Terry A.Y."/>
            <person name="Boore J.L."/>
            <person name="Grigoriev I.V."/>
            <person name="Lindberg D.R."/>
            <person name="Seaver E.C."/>
            <person name="Weisblat D.A."/>
            <person name="Putnam N.H."/>
            <person name="Rokhsar D.S."/>
        </authorList>
    </citation>
    <scope>NUCLEOTIDE SEQUENCE</scope>
    <source>
        <strain evidence="3 5">I ESC-2004</strain>
    </source>
</reference>
<reference evidence="4" key="3">
    <citation type="submission" date="2015-06" db="UniProtKB">
        <authorList>
            <consortium name="EnsemblMetazoa"/>
        </authorList>
    </citation>
    <scope>IDENTIFICATION</scope>
</reference>
<gene>
    <name evidence="3" type="ORF">CAPTEDRAFT_187815</name>
</gene>
<evidence type="ECO:0000313" key="4">
    <source>
        <dbReference type="EnsemblMetazoa" id="CapteP187815"/>
    </source>
</evidence>
<evidence type="ECO:0000313" key="5">
    <source>
        <dbReference type="Proteomes" id="UP000014760"/>
    </source>
</evidence>
<dbReference type="SUPFAM" id="SSF47769">
    <property type="entry name" value="SAM/Pointed domain"/>
    <property type="match status" value="1"/>
</dbReference>
<reference evidence="5" key="1">
    <citation type="submission" date="2012-12" db="EMBL/GenBank/DDBJ databases">
        <authorList>
            <person name="Hellsten U."/>
            <person name="Grimwood J."/>
            <person name="Chapman J.A."/>
            <person name="Shapiro H."/>
            <person name="Aerts A."/>
            <person name="Otillar R.P."/>
            <person name="Terry A.Y."/>
            <person name="Boore J.L."/>
            <person name="Simakov O."/>
            <person name="Marletaz F."/>
            <person name="Cho S.-J."/>
            <person name="Edsinger-Gonzales E."/>
            <person name="Havlak P."/>
            <person name="Kuo D.-H."/>
            <person name="Larsson T."/>
            <person name="Lv J."/>
            <person name="Arendt D."/>
            <person name="Savage R."/>
            <person name="Osoegawa K."/>
            <person name="de Jong P."/>
            <person name="Lindberg D.R."/>
            <person name="Seaver E.C."/>
            <person name="Weisblat D.A."/>
            <person name="Putnam N.H."/>
            <person name="Grigoriev I.V."/>
            <person name="Rokhsar D.S."/>
        </authorList>
    </citation>
    <scope>NUCLEOTIDE SEQUENCE</scope>
    <source>
        <strain evidence="5">I ESC-2004</strain>
    </source>
</reference>
<protein>
    <recommendedName>
        <fullName evidence="2">SAM domain-containing protein</fullName>
    </recommendedName>
</protein>
<dbReference type="CDD" id="cd09487">
    <property type="entry name" value="SAM_superfamily"/>
    <property type="match status" value="1"/>
</dbReference>
<dbReference type="OrthoDB" id="6158441at2759"/>
<organism evidence="3">
    <name type="scientific">Capitella teleta</name>
    <name type="common">Polychaete worm</name>
    <dbReference type="NCBI Taxonomy" id="283909"/>
    <lineage>
        <taxon>Eukaryota</taxon>
        <taxon>Metazoa</taxon>
        <taxon>Spiralia</taxon>
        <taxon>Lophotrochozoa</taxon>
        <taxon>Annelida</taxon>
        <taxon>Polychaeta</taxon>
        <taxon>Sedentaria</taxon>
        <taxon>Scolecida</taxon>
        <taxon>Capitellidae</taxon>
        <taxon>Capitella</taxon>
    </lineage>
</organism>
<accession>R7VLE1</accession>
<dbReference type="HOGENOM" id="CLU_389925_0_0_1"/>
<evidence type="ECO:0000313" key="3">
    <source>
        <dbReference type="EMBL" id="ELU17560.1"/>
    </source>
</evidence>
<dbReference type="InterPro" id="IPR013761">
    <property type="entry name" value="SAM/pointed_sf"/>
</dbReference>
<dbReference type="Pfam" id="PF07647">
    <property type="entry name" value="SAM_2"/>
    <property type="match status" value="1"/>
</dbReference>
<dbReference type="InterPro" id="IPR001660">
    <property type="entry name" value="SAM"/>
</dbReference>
<feature type="region of interest" description="Disordered" evidence="1">
    <location>
        <begin position="1"/>
        <end position="32"/>
    </location>
</feature>
<dbReference type="EMBL" id="AMQN01016826">
    <property type="status" value="NOT_ANNOTATED_CDS"/>
    <property type="molecule type" value="Genomic_DNA"/>
</dbReference>
<evidence type="ECO:0000256" key="1">
    <source>
        <dbReference type="SAM" id="MobiDB-lite"/>
    </source>
</evidence>
<feature type="domain" description="SAM" evidence="2">
    <location>
        <begin position="639"/>
        <end position="689"/>
    </location>
</feature>
<dbReference type="STRING" id="283909.R7VLE1"/>
<dbReference type="AlphaFoldDB" id="R7VLE1"/>
<dbReference type="EnsemblMetazoa" id="CapteT187815">
    <property type="protein sequence ID" value="CapteP187815"/>
    <property type="gene ID" value="CapteG187815"/>
</dbReference>
<feature type="compositionally biased region" description="Basic and acidic residues" evidence="1">
    <location>
        <begin position="17"/>
        <end position="29"/>
    </location>
</feature>
<dbReference type="OMA" id="LMIHEIR"/>
<dbReference type="InterPro" id="IPR052281">
    <property type="entry name" value="GAREM"/>
</dbReference>
<dbReference type="PANTHER" id="PTHR14454:SF11">
    <property type="entry name" value="SERRANO, ISOFORM F"/>
    <property type="match status" value="1"/>
</dbReference>
<dbReference type="PANTHER" id="PTHR14454">
    <property type="entry name" value="GRB2-ASSOCIATED AND REGULATOR OF MAPK PROTEIN FAMILY MEMBER"/>
    <property type="match status" value="1"/>
</dbReference>
<dbReference type="Proteomes" id="UP000014760">
    <property type="component" value="Unassembled WGS sequence"/>
</dbReference>
<dbReference type="EMBL" id="KB292450">
    <property type="protein sequence ID" value="ELU17560.1"/>
    <property type="molecule type" value="Genomic_DNA"/>
</dbReference>
<name>R7VLE1_CAPTE</name>
<keyword evidence="5" id="KW-1185">Reference proteome</keyword>
<sequence length="708" mass="79286">MEDDEDYYAPMDNPNRGTERKQEVPVKKNDTKKRNRMLSDEELFVWSEEEYELNSLYSKFQDEPVIVLINGGFYGDTPWETVSSGDVLFLHSKGKQKRAMAVDCANTNRCFSIPLDYSELFVKSDTKRRLSSRKNEGLTLGEVIRDEELPCKVSICSNRCSAFLGTGTESELSIENFEIRDKYDEKFFKGNSILSGSLHKQPIALPVYLKGITVSLAKGMVLGRDDLTDKEKLDEKMSKFLYTAATVDYSPVVPTKEITVFNVDAINNSDGIYDNIEPISFVKFEKKEIMDNEGKSMAPKVKGRVKVEQPQPPQIAPTPRESIRSPTINKPKLQPPGDQSSKSPESPVFCDDAKDDGEGIYDLVRPSCIELKQEEPLANSEYQLAAALPKSPVLGEKGAKPAMKGTLPVNGPQIPPKSRRPNKRTPTINKPKHELPMIPPSISPELAISSNTIAEESPNEIYDTVQPSVLQPKKEEVIAKSSYQFATSHVQPSEVDSRSDIADQKKSQRIALPFDGPKVNPNELELIRTPSQESPVFHNDMVEDEHEIYDTVGSSNIGAEQEDPLKKKSCQLVSDVPQAAAGDNKPVAQERAKTLPVGQSFDGSNMSAKPRELTRRSTINKTKHPVSYYLPDDVMELDTDELVECLHALNLGDMEEIFRVNQIDGELLSSLDEEMMKTDLEMGAFKARKLFKFIHEGWRPSEYLAANR</sequence>
<evidence type="ECO:0000259" key="2">
    <source>
        <dbReference type="Pfam" id="PF07647"/>
    </source>
</evidence>